<name>A0A3B1ACJ1_9ZZZZ</name>
<protein>
    <recommendedName>
        <fullName evidence="3">histidine kinase</fullName>
        <ecNumber evidence="3">2.7.13.3</ecNumber>
    </recommendedName>
</protein>
<dbReference type="InterPro" id="IPR005467">
    <property type="entry name" value="His_kinase_dom"/>
</dbReference>
<dbReference type="SUPFAM" id="SSF47384">
    <property type="entry name" value="Homodimeric domain of signal transducing histidine kinase"/>
    <property type="match status" value="1"/>
</dbReference>
<keyword evidence="9 17" id="KW-0418">Kinase</keyword>
<evidence type="ECO:0000256" key="7">
    <source>
        <dbReference type="ARBA" id="ARBA00022692"/>
    </source>
</evidence>
<keyword evidence="8" id="KW-0547">Nucleotide-binding</keyword>
<dbReference type="CDD" id="cd00082">
    <property type="entry name" value="HisKA"/>
    <property type="match status" value="1"/>
</dbReference>
<dbReference type="Gene3D" id="6.10.340.10">
    <property type="match status" value="1"/>
</dbReference>
<dbReference type="InterPro" id="IPR010502">
    <property type="entry name" value="Carb-bd_dom_fam9"/>
</dbReference>
<dbReference type="NCBIfam" id="TIGR03785">
    <property type="entry name" value="marine_sort_HK"/>
    <property type="match status" value="1"/>
</dbReference>
<feature type="transmembrane region" description="Helical" evidence="14">
    <location>
        <begin position="426"/>
        <end position="447"/>
    </location>
</feature>
<reference evidence="17" key="1">
    <citation type="submission" date="2018-06" db="EMBL/GenBank/DDBJ databases">
        <authorList>
            <person name="Zhirakovskaya E."/>
        </authorList>
    </citation>
    <scope>NUCLEOTIDE SEQUENCE</scope>
</reference>
<keyword evidence="6" id="KW-0808">Transferase</keyword>
<dbReference type="GO" id="GO:0005524">
    <property type="term" value="F:ATP binding"/>
    <property type="evidence" value="ECO:0007669"/>
    <property type="project" value="UniProtKB-KW"/>
</dbReference>
<feature type="domain" description="Histidine kinase" evidence="15">
    <location>
        <begin position="510"/>
        <end position="725"/>
    </location>
</feature>
<dbReference type="GO" id="GO:0000155">
    <property type="term" value="F:phosphorelay sensor kinase activity"/>
    <property type="evidence" value="ECO:0007669"/>
    <property type="project" value="InterPro"/>
</dbReference>
<evidence type="ECO:0000256" key="9">
    <source>
        <dbReference type="ARBA" id="ARBA00022777"/>
    </source>
</evidence>
<dbReference type="Gene3D" id="2.60.40.1190">
    <property type="match status" value="1"/>
</dbReference>
<evidence type="ECO:0000256" key="2">
    <source>
        <dbReference type="ARBA" id="ARBA00004651"/>
    </source>
</evidence>
<dbReference type="EMBL" id="UOFR01000012">
    <property type="protein sequence ID" value="VAW91504.1"/>
    <property type="molecule type" value="Genomic_DNA"/>
</dbReference>
<dbReference type="GO" id="GO:0004553">
    <property type="term" value="F:hydrolase activity, hydrolyzing O-glycosyl compounds"/>
    <property type="evidence" value="ECO:0007669"/>
    <property type="project" value="InterPro"/>
</dbReference>
<dbReference type="PANTHER" id="PTHR45528:SF1">
    <property type="entry name" value="SENSOR HISTIDINE KINASE CPXA"/>
    <property type="match status" value="1"/>
</dbReference>
<dbReference type="SUPFAM" id="SSF49344">
    <property type="entry name" value="CBD9-like"/>
    <property type="match status" value="1"/>
</dbReference>
<evidence type="ECO:0000256" key="6">
    <source>
        <dbReference type="ARBA" id="ARBA00022679"/>
    </source>
</evidence>
<evidence type="ECO:0000256" key="5">
    <source>
        <dbReference type="ARBA" id="ARBA00022553"/>
    </source>
</evidence>
<dbReference type="GO" id="GO:0016052">
    <property type="term" value="P:carbohydrate catabolic process"/>
    <property type="evidence" value="ECO:0007669"/>
    <property type="project" value="InterPro"/>
</dbReference>
<dbReference type="InterPro" id="IPR003661">
    <property type="entry name" value="HisK_dim/P_dom"/>
</dbReference>
<evidence type="ECO:0000313" key="17">
    <source>
        <dbReference type="EMBL" id="VAW91504.1"/>
    </source>
</evidence>
<dbReference type="InterPro" id="IPR036097">
    <property type="entry name" value="HisK_dim/P_sf"/>
</dbReference>
<dbReference type="PANTHER" id="PTHR45528">
    <property type="entry name" value="SENSOR HISTIDINE KINASE CPXA"/>
    <property type="match status" value="1"/>
</dbReference>
<sequence>MNRSITLSKNKHKSKRLRISIRLKLLLVASSLLIIPWIGTQYIQEMESYLRSQQEDALLTRTQMVAAVMQTRPSLFNTQTVAPLPTTRIQHVFVRPLHSRIQLDGYLDDWHQYQERMQVFNSNNALKGSEDSSFSFRHQLGTYGKYLYVIFDISDRNIIYRKPNQLSLHRSDHLRIVLENKQGKVKHYIITTIAPGWVNAHQVTDDLISPQPVRAEKRIKGEWQETASGYNIEIRIPLSLIGSRLSFAIADVNNSDNREIDTLIATAGLTRQDDLGTLMFPSQQAEDMISRLQRPLTRTWVIDLHNRVIARTGTLVKTKNQPDYDQPEQEFSFFSGLMSLFYKMILKQPATEFHDELLNASRLNSEEFKNALKGDPDVRWRQTPDKEVNILTATYPVESNGQVIGAIAIEQTSNSILLAQNRALEILFNLSALAFLIAAIVLLAFATRLSMRVRRLRDATDQAITTDGRVVGIIEATNDGDEIGDLSRGVADMLERLAQYNRYLESMASKLSHELRTPITVVRSSLDNLAGSDEHDEQTIYIDRARQGIERLNNILTRMSEATRLEQTMQSEEAVDFNLAEVIEGCIEGYRLAHSNVTFELALSPSHSYRLTGSPDLIAQMLDKLINNAVDFHESGTAINITLNHTEDDILIVVANKGPILPKQMQANLFESMVSVRDKKGEQPHLGLGLYIVRLIVEYHHGLVVADNRIDLSGVEFKITLPRHSSQTKS</sequence>
<evidence type="ECO:0000259" key="15">
    <source>
        <dbReference type="PROSITE" id="PS50109"/>
    </source>
</evidence>
<dbReference type="EC" id="2.7.13.3" evidence="3"/>
<dbReference type="PROSITE" id="PS50885">
    <property type="entry name" value="HAMP"/>
    <property type="match status" value="1"/>
</dbReference>
<keyword evidence="13 14" id="KW-0472">Membrane</keyword>
<feature type="transmembrane region" description="Helical" evidence="14">
    <location>
        <begin position="21"/>
        <end position="39"/>
    </location>
</feature>
<comment type="subcellular location">
    <subcellularLocation>
        <location evidence="2">Cell membrane</location>
        <topology evidence="2">Multi-pass membrane protein</topology>
    </subcellularLocation>
</comment>
<gene>
    <name evidence="17" type="ORF">MNBD_GAMMA21-1064</name>
</gene>
<evidence type="ECO:0000256" key="11">
    <source>
        <dbReference type="ARBA" id="ARBA00022989"/>
    </source>
</evidence>
<keyword evidence="12" id="KW-0902">Two-component regulatory system</keyword>
<keyword evidence="7 14" id="KW-0812">Transmembrane</keyword>
<dbReference type="InterPro" id="IPR003594">
    <property type="entry name" value="HATPase_dom"/>
</dbReference>
<dbReference type="Gene3D" id="1.10.287.130">
    <property type="match status" value="1"/>
</dbReference>
<evidence type="ECO:0000256" key="3">
    <source>
        <dbReference type="ARBA" id="ARBA00012438"/>
    </source>
</evidence>
<evidence type="ECO:0000256" key="1">
    <source>
        <dbReference type="ARBA" id="ARBA00000085"/>
    </source>
</evidence>
<proteinExistence type="predicted"/>
<dbReference type="AlphaFoldDB" id="A0A3B1ACJ1"/>
<dbReference type="InterPro" id="IPR022510">
    <property type="entry name" value="Sortase_His-kinase"/>
</dbReference>
<dbReference type="PROSITE" id="PS50109">
    <property type="entry name" value="HIS_KIN"/>
    <property type="match status" value="1"/>
</dbReference>
<dbReference type="InterPro" id="IPR050398">
    <property type="entry name" value="HssS/ArlS-like"/>
</dbReference>
<keyword evidence="10" id="KW-0067">ATP-binding</keyword>
<evidence type="ECO:0000256" key="12">
    <source>
        <dbReference type="ARBA" id="ARBA00023012"/>
    </source>
</evidence>
<dbReference type="CDD" id="cd09622">
    <property type="entry name" value="CBM9_like_HisKa"/>
    <property type="match status" value="1"/>
</dbReference>
<accession>A0A3B1ACJ1</accession>
<evidence type="ECO:0000256" key="13">
    <source>
        <dbReference type="ARBA" id="ARBA00023136"/>
    </source>
</evidence>
<dbReference type="InterPro" id="IPR036890">
    <property type="entry name" value="HATPase_C_sf"/>
</dbReference>
<evidence type="ECO:0000256" key="4">
    <source>
        <dbReference type="ARBA" id="ARBA00022475"/>
    </source>
</evidence>
<dbReference type="SMART" id="SM00388">
    <property type="entry name" value="HisKA"/>
    <property type="match status" value="1"/>
</dbReference>
<dbReference type="GO" id="GO:0030246">
    <property type="term" value="F:carbohydrate binding"/>
    <property type="evidence" value="ECO:0007669"/>
    <property type="project" value="InterPro"/>
</dbReference>
<feature type="domain" description="HAMP" evidence="16">
    <location>
        <begin position="447"/>
        <end position="502"/>
    </location>
</feature>
<evidence type="ECO:0000259" key="16">
    <source>
        <dbReference type="PROSITE" id="PS50885"/>
    </source>
</evidence>
<dbReference type="GO" id="GO:0005886">
    <property type="term" value="C:plasma membrane"/>
    <property type="evidence" value="ECO:0007669"/>
    <property type="project" value="UniProtKB-SubCell"/>
</dbReference>
<evidence type="ECO:0000256" key="14">
    <source>
        <dbReference type="SAM" id="Phobius"/>
    </source>
</evidence>
<dbReference type="SUPFAM" id="SSF55874">
    <property type="entry name" value="ATPase domain of HSP90 chaperone/DNA topoisomerase II/histidine kinase"/>
    <property type="match status" value="1"/>
</dbReference>
<dbReference type="Gene3D" id="3.30.565.10">
    <property type="entry name" value="Histidine kinase-like ATPase, C-terminal domain"/>
    <property type="match status" value="1"/>
</dbReference>
<comment type="catalytic activity">
    <reaction evidence="1">
        <text>ATP + protein L-histidine = ADP + protein N-phospho-L-histidine.</text>
        <dbReference type="EC" id="2.7.13.3"/>
    </reaction>
</comment>
<evidence type="ECO:0000256" key="8">
    <source>
        <dbReference type="ARBA" id="ARBA00022741"/>
    </source>
</evidence>
<keyword evidence="11 14" id="KW-1133">Transmembrane helix</keyword>
<dbReference type="Pfam" id="PF06452">
    <property type="entry name" value="CBM9_1"/>
    <property type="match status" value="1"/>
</dbReference>
<organism evidence="17">
    <name type="scientific">hydrothermal vent metagenome</name>
    <dbReference type="NCBI Taxonomy" id="652676"/>
    <lineage>
        <taxon>unclassified sequences</taxon>
        <taxon>metagenomes</taxon>
        <taxon>ecological metagenomes</taxon>
    </lineage>
</organism>
<keyword evidence="5" id="KW-0597">Phosphoprotein</keyword>
<dbReference type="InterPro" id="IPR003660">
    <property type="entry name" value="HAMP_dom"/>
</dbReference>
<evidence type="ECO:0000256" key="10">
    <source>
        <dbReference type="ARBA" id="ARBA00022840"/>
    </source>
</evidence>
<dbReference type="Pfam" id="PF00512">
    <property type="entry name" value="HisKA"/>
    <property type="match status" value="1"/>
</dbReference>
<dbReference type="Pfam" id="PF02518">
    <property type="entry name" value="HATPase_c"/>
    <property type="match status" value="1"/>
</dbReference>
<keyword evidence="4" id="KW-1003">Cell membrane</keyword>
<dbReference type="SMART" id="SM00387">
    <property type="entry name" value="HATPase_c"/>
    <property type="match status" value="1"/>
</dbReference>